<name>A0ABU1LET3_9FLAO</name>
<sequence length="308" mass="35141">MKKIFVTVFLLGIFLVVKAQSEKLDAVSKKQDQIITDFTSAKEKLKGLSENDASYSLFKQEAEKKAKDFTTYVATELDWSTLYTSEYWSRVINLWTEAYTQVLKNPYLFLEHFTKITEKIKDKNVYSAFAKETAYSLIQQEKEHLVSFISPIVTGSGKVDHYEGVLQAYIKAAVGTQAPDIILNENGKTSVLKSSELAGSQYNKTLLIFYLSECGPCAEMMRQMPNYYPEIEKRKIRIIAISGDANENTFREYSKGFLWKDTYLEPQGMKGINFKNYAVPGTPTLVLIDKQGKIVLRPDELPEIFKTD</sequence>
<dbReference type="Pfam" id="PF13905">
    <property type="entry name" value="Thioredoxin_8"/>
    <property type="match status" value="1"/>
</dbReference>
<dbReference type="EMBL" id="JAVDQS010000005">
    <property type="protein sequence ID" value="MDR6405233.1"/>
    <property type="molecule type" value="Genomic_DNA"/>
</dbReference>
<protein>
    <submittedName>
        <fullName evidence="7">Thioredoxin-related protein</fullName>
    </submittedName>
</protein>
<dbReference type="InterPro" id="IPR036249">
    <property type="entry name" value="Thioredoxin-like_sf"/>
</dbReference>
<evidence type="ECO:0000259" key="6">
    <source>
        <dbReference type="PROSITE" id="PS51352"/>
    </source>
</evidence>
<evidence type="ECO:0000313" key="7">
    <source>
        <dbReference type="EMBL" id="MDR6405233.1"/>
    </source>
</evidence>
<dbReference type="Gene3D" id="3.40.30.10">
    <property type="entry name" value="Glutaredoxin"/>
    <property type="match status" value="1"/>
</dbReference>
<accession>A0ABU1LET3</accession>
<evidence type="ECO:0000256" key="4">
    <source>
        <dbReference type="ARBA" id="ARBA00023284"/>
    </source>
</evidence>
<dbReference type="SUPFAM" id="SSF52833">
    <property type="entry name" value="Thioredoxin-like"/>
    <property type="match status" value="1"/>
</dbReference>
<evidence type="ECO:0000313" key="8">
    <source>
        <dbReference type="Proteomes" id="UP001184853"/>
    </source>
</evidence>
<organism evidence="7 8">
    <name type="scientific">Chryseobacterium geocarposphaerae</name>
    <dbReference type="NCBI Taxonomy" id="1416776"/>
    <lineage>
        <taxon>Bacteria</taxon>
        <taxon>Pseudomonadati</taxon>
        <taxon>Bacteroidota</taxon>
        <taxon>Flavobacteriia</taxon>
        <taxon>Flavobacteriales</taxon>
        <taxon>Weeksellaceae</taxon>
        <taxon>Chryseobacterium group</taxon>
        <taxon>Chryseobacterium</taxon>
    </lineage>
</organism>
<dbReference type="InterPro" id="IPR050553">
    <property type="entry name" value="Thioredoxin_ResA/DsbE_sf"/>
</dbReference>
<feature type="chain" id="PRO_5045212669" evidence="5">
    <location>
        <begin position="20"/>
        <end position="308"/>
    </location>
</feature>
<proteinExistence type="predicted"/>
<dbReference type="InterPro" id="IPR013766">
    <property type="entry name" value="Thioredoxin_domain"/>
</dbReference>
<evidence type="ECO:0000256" key="3">
    <source>
        <dbReference type="ARBA" id="ARBA00023157"/>
    </source>
</evidence>
<evidence type="ECO:0000256" key="5">
    <source>
        <dbReference type="SAM" id="SignalP"/>
    </source>
</evidence>
<keyword evidence="8" id="KW-1185">Reference proteome</keyword>
<dbReference type="PANTHER" id="PTHR42852">
    <property type="entry name" value="THIOL:DISULFIDE INTERCHANGE PROTEIN DSBE"/>
    <property type="match status" value="1"/>
</dbReference>
<reference evidence="7 8" key="1">
    <citation type="submission" date="2023-07" db="EMBL/GenBank/DDBJ databases">
        <title>Sorghum-associated microbial communities from plants grown in Nebraska, USA.</title>
        <authorList>
            <person name="Schachtman D."/>
        </authorList>
    </citation>
    <scope>NUCLEOTIDE SEQUENCE [LARGE SCALE GENOMIC DNA]</scope>
    <source>
        <strain evidence="7 8">DS1709</strain>
    </source>
</reference>
<evidence type="ECO:0000256" key="2">
    <source>
        <dbReference type="ARBA" id="ARBA00022748"/>
    </source>
</evidence>
<keyword evidence="5" id="KW-0732">Signal</keyword>
<dbReference type="PANTHER" id="PTHR42852:SF6">
    <property type="entry name" value="THIOL:DISULFIDE INTERCHANGE PROTEIN DSBE"/>
    <property type="match status" value="1"/>
</dbReference>
<evidence type="ECO:0000256" key="1">
    <source>
        <dbReference type="ARBA" id="ARBA00004196"/>
    </source>
</evidence>
<dbReference type="RefSeq" id="WP_181898066.1">
    <property type="nucleotide sequence ID" value="NZ_JAVDQS010000005.1"/>
</dbReference>
<gene>
    <name evidence="7" type="ORF">J2781_002162</name>
</gene>
<dbReference type="Proteomes" id="UP001184853">
    <property type="component" value="Unassembled WGS sequence"/>
</dbReference>
<feature type="domain" description="Thioredoxin" evidence="6">
    <location>
        <begin position="172"/>
        <end position="308"/>
    </location>
</feature>
<comment type="caution">
    <text evidence="7">The sequence shown here is derived from an EMBL/GenBank/DDBJ whole genome shotgun (WGS) entry which is preliminary data.</text>
</comment>
<feature type="signal peptide" evidence="5">
    <location>
        <begin position="1"/>
        <end position="19"/>
    </location>
</feature>
<comment type="subcellular location">
    <subcellularLocation>
        <location evidence="1">Cell envelope</location>
    </subcellularLocation>
</comment>
<keyword evidence="3" id="KW-1015">Disulfide bond</keyword>
<dbReference type="InterPro" id="IPR012336">
    <property type="entry name" value="Thioredoxin-like_fold"/>
</dbReference>
<keyword evidence="4" id="KW-0676">Redox-active center</keyword>
<keyword evidence="2" id="KW-0201">Cytochrome c-type biogenesis</keyword>
<dbReference type="PROSITE" id="PS51352">
    <property type="entry name" value="THIOREDOXIN_2"/>
    <property type="match status" value="1"/>
</dbReference>